<evidence type="ECO:0000313" key="2">
    <source>
        <dbReference type="EMBL" id="GAA4889899.1"/>
    </source>
</evidence>
<dbReference type="EMBL" id="BAABLV010000005">
    <property type="protein sequence ID" value="GAA4889899.1"/>
    <property type="molecule type" value="Genomic_DNA"/>
</dbReference>
<feature type="signal peptide" evidence="1">
    <location>
        <begin position="1"/>
        <end position="22"/>
    </location>
</feature>
<keyword evidence="1" id="KW-0732">Signal</keyword>
<name>A0ABP9EY97_9ACTN</name>
<gene>
    <name evidence="2" type="ORF">GCM10025789_02940</name>
</gene>
<evidence type="ECO:0000313" key="3">
    <source>
        <dbReference type="Proteomes" id="UP001501521"/>
    </source>
</evidence>
<dbReference type="RefSeq" id="WP_345577908.1">
    <property type="nucleotide sequence ID" value="NZ_BAABLV010000005.1"/>
</dbReference>
<protein>
    <submittedName>
        <fullName evidence="2">Uncharacterized protein</fullName>
    </submittedName>
</protein>
<evidence type="ECO:0000256" key="1">
    <source>
        <dbReference type="SAM" id="SignalP"/>
    </source>
</evidence>
<organism evidence="2 3">
    <name type="scientific">Tessaracoccus lubricantis</name>
    <dbReference type="NCBI Taxonomy" id="545543"/>
    <lineage>
        <taxon>Bacteria</taxon>
        <taxon>Bacillati</taxon>
        <taxon>Actinomycetota</taxon>
        <taxon>Actinomycetes</taxon>
        <taxon>Propionibacteriales</taxon>
        <taxon>Propionibacteriaceae</taxon>
        <taxon>Tessaracoccus</taxon>
    </lineage>
</organism>
<feature type="chain" id="PRO_5046657203" evidence="1">
    <location>
        <begin position="23"/>
        <end position="296"/>
    </location>
</feature>
<comment type="caution">
    <text evidence="2">The sequence shown here is derived from an EMBL/GenBank/DDBJ whole genome shotgun (WGS) entry which is preliminary data.</text>
</comment>
<dbReference type="Proteomes" id="UP001501521">
    <property type="component" value="Unassembled WGS sequence"/>
</dbReference>
<accession>A0ABP9EY97</accession>
<proteinExistence type="predicted"/>
<keyword evidence="3" id="KW-1185">Reference proteome</keyword>
<reference evidence="3" key="1">
    <citation type="journal article" date="2019" name="Int. J. Syst. Evol. Microbiol.">
        <title>The Global Catalogue of Microorganisms (GCM) 10K type strain sequencing project: providing services to taxonomists for standard genome sequencing and annotation.</title>
        <authorList>
            <consortium name="The Broad Institute Genomics Platform"/>
            <consortium name="The Broad Institute Genome Sequencing Center for Infectious Disease"/>
            <person name="Wu L."/>
            <person name="Ma J."/>
        </authorList>
    </citation>
    <scope>NUCLEOTIDE SEQUENCE [LARGE SCALE GENOMIC DNA]</scope>
    <source>
        <strain evidence="3">JCM 19125</strain>
    </source>
</reference>
<sequence length="296" mass="31567">MLKTVRVALAAIVAVTGAVALAPNSSADTAVDVYSTPGVHNVNGRQWRTTCEPYSVTQRCRTEIQATVVSWDGAKFVQKTDWAFNNLTYLPSPRATWKGNPLAASGTFASAGRQWRTECDTAATGRGACRSYIQADVIAKTAAGFQWQTQWVFNSMVRFSTSAPAPTPTPSEPVFELPGVDIAPADAPDVAGWDKEAFDGIVLYSKEVGTQYAFVVAQALGDVEGGADFFIQDLTEVQKVGSATCGVVTETDEEGEFSMDVCVFTTTKYGVVLVTADGTTKAELHEVVGVLSTKLP</sequence>